<dbReference type="STRING" id="4536.A0A0E0IUT1"/>
<reference evidence="1" key="1">
    <citation type="submission" date="2015-04" db="UniProtKB">
        <authorList>
            <consortium name="EnsemblPlants"/>
        </authorList>
    </citation>
    <scope>IDENTIFICATION</scope>
    <source>
        <strain evidence="1">SL10</strain>
    </source>
</reference>
<dbReference type="Proteomes" id="UP000006591">
    <property type="component" value="Chromosome 10"/>
</dbReference>
<dbReference type="HOGENOM" id="CLU_2112810_0_0_1"/>
<dbReference type="EnsemblPlants" id="ONIVA10G16620.1">
    <property type="protein sequence ID" value="ONIVA10G16620.1"/>
    <property type="gene ID" value="ONIVA10G16620"/>
</dbReference>
<evidence type="ECO:0008006" key="3">
    <source>
        <dbReference type="Google" id="ProtNLM"/>
    </source>
</evidence>
<proteinExistence type="predicted"/>
<sequence>MGAAAIYATSHHASCDDVSLTIRWPSGGPPPSAEDLAHCPKTCGEPNISYPFGIRKGCFRPGGGFELNMRRHHHLYPPKLFLGNTTEIHDTLSEGGHVNASVIFNIATSTTPHRR</sequence>
<keyword evidence="2" id="KW-1185">Reference proteome</keyword>
<dbReference type="AlphaFoldDB" id="A0A0E0IUT1"/>
<evidence type="ECO:0000313" key="2">
    <source>
        <dbReference type="Proteomes" id="UP000006591"/>
    </source>
</evidence>
<name>A0A0E0IUT1_ORYNI</name>
<accession>A0A0E0IUT1</accession>
<dbReference type="Gramene" id="ONIVA10G16620.1">
    <property type="protein sequence ID" value="ONIVA10G16620.1"/>
    <property type="gene ID" value="ONIVA10G16620"/>
</dbReference>
<organism evidence="1">
    <name type="scientific">Oryza nivara</name>
    <name type="common">Indian wild rice</name>
    <name type="synonym">Oryza sativa f. spontanea</name>
    <dbReference type="NCBI Taxonomy" id="4536"/>
    <lineage>
        <taxon>Eukaryota</taxon>
        <taxon>Viridiplantae</taxon>
        <taxon>Streptophyta</taxon>
        <taxon>Embryophyta</taxon>
        <taxon>Tracheophyta</taxon>
        <taxon>Spermatophyta</taxon>
        <taxon>Magnoliopsida</taxon>
        <taxon>Liliopsida</taxon>
        <taxon>Poales</taxon>
        <taxon>Poaceae</taxon>
        <taxon>BOP clade</taxon>
        <taxon>Oryzoideae</taxon>
        <taxon>Oryzeae</taxon>
        <taxon>Oryzinae</taxon>
        <taxon>Oryza</taxon>
    </lineage>
</organism>
<reference evidence="1" key="2">
    <citation type="submission" date="2018-04" db="EMBL/GenBank/DDBJ databases">
        <title>OnivRS2 (Oryza nivara Reference Sequence Version 2).</title>
        <authorList>
            <person name="Zhang J."/>
            <person name="Kudrna D."/>
            <person name="Lee S."/>
            <person name="Talag J."/>
            <person name="Rajasekar S."/>
            <person name="Welchert J."/>
            <person name="Hsing Y.-I."/>
            <person name="Wing R.A."/>
        </authorList>
    </citation>
    <scope>NUCLEOTIDE SEQUENCE [LARGE SCALE GENOMIC DNA]</scope>
</reference>
<evidence type="ECO:0000313" key="1">
    <source>
        <dbReference type="EnsemblPlants" id="ONIVA10G16620.1"/>
    </source>
</evidence>
<protein>
    <recommendedName>
        <fullName evidence="3">Wall-associated receptor kinase galacturonan-binding domain-containing protein</fullName>
    </recommendedName>
</protein>